<evidence type="ECO:0000313" key="5">
    <source>
        <dbReference type="Proteomes" id="UP001189429"/>
    </source>
</evidence>
<protein>
    <recommendedName>
        <fullName evidence="3">Guanylate cyclase domain-containing protein</fullName>
    </recommendedName>
</protein>
<sequence>MVEPTSHIDFAAGAGMAPTDAAIEELTAQVAKMNGSLSEVLVQVSELAASVVALQKNFDEQRANISKTEAELENIWNWNSSLSGTDEMLTAMGKSRRNELEGLLKDILALKGWPGFIFVLGEVSGDAAKLHHVPKPASTLEMPRIVALACNFEATGIGGQFGPVAFPRGAMAARVAPHGTLATSPQDTEVASLRRAKLIARGGAPCHRESSAPTFLRLVPDGLMECLRSGHKREMLLTELDKEVEEVGGEQWERALGAATPDETWDLLGGLGADTIADHSKGYMKYLDQFLAQCRSCQVTPLDWAAQGGVSTITTNYDGTNAFAATNRALLRAVAFRQAHEHDQRFAMAAIDHSTLTLEAADGTVEAESTTGAQMGFTLCPRQFNDAYNLYVTKWWEQGRADPDQIIHDTTNPVAGNTHDLALNTFMDDITYVQTILPAATAAGQGITGEVVRRIAAIRVAWRQCGIFWTSKVELRDQLRSLQRLTLQNSNEIRNFLHLTGEFWLTPLEPEWVQAPMETGREHGRKVKQLGKGHGLGPPHGQVAASLVEEIVAVLDSEEQKLDASLLHVRQLLKEFMSQLDEPWGPIFITEVFLQCKIQEAYNKTGEDVEMDIKQCKAKLIYTISTAPSFRAALYDQKLEQEQYDKIAGFKGDIFKQALGHALAHLGATKSRSGGPKTGLERAVEAQLNRANMRDPSPLIADCCAAPCEEARRPRVPNLSNPQIAESWARRPKRPGAPLAPFLAAPRRHLAAALAHFRLGPGDLFLDLGSGDGRWVHAAVERWNCSAVGLELNATLVEAAAAEAARLGLQKARFVAGDVFETLPGLGPQLGRLRLAAIFLSTSGMERIAPLLERALPRRRLPLLVPWFEFPEHQRFQFRRMLDEEYELREYAYVPDEELSLQLQSGQSIDHGQAEDARTASYDPNRLSVGVRSSGISEIPCDLSESVPSVSYSFDHLEIPSGRPVLERRSESVPTVSYSFDHLEIPSGRPVLEGTDDSGLSISFSDPPLGRRQLERLDDSDFSRDANSFTQSEAPLGHGRPRESADDSDFSRGVRSFTQSLTSWLPWERPDDRDAPRDAASLSGGRSLAPVCKRSSAQKVLVAAMSWGRIISHESVMARAAEQNEEQVRRRRARRGRLVELNLRGFDGSQSCPLLWRGGKVPQDGASTLTSLVAEACTLLAGCLMAACGLRRPRLRAHYGMLLALGLYGVAFPLLPSEPSCDDQWRYLQCSMGKDWWRADRQGCGPQGLTSSVMCMVIVCMSPHIVPELKPMLLFLALFVAGYLAASATYLYATELGYYHWGDILVVVGLLGAATVIAAYRKYKVDVQQQYADLLYQEKSDATKKLLDLLQDFLPDHIISRMLRHPSATTAEQIPKASVLFLVITDFEGHMSRRTPDQLLDFLNTLFGKIDRICFDCQVTKIETVGEEYVAAVGVKPEDYANGVDKHEEVLNRLIVAALGIFEVQKGGLDEPLTNVKFRMGLHTGPVVAGVIGQKLPRFRLFGDTMNTAARMMQKGVDGELQFGEETRACMPSWVRCRSRGKIEMKGKGQVDAYLLDWSSQDIEGIVWEEIRSYGLRKSRRSSLDSIISVSNDGSDDQDTVIGYPSTYTLTSSDSRLTRVLSSSVRGGLLRGDEGDIDWLREFYHFRFARHLGRRSDRLAVVVLALTAAEALAAELLQRDMGDVLGVRRVWMFLALRAVLLALIFRWRVVAQNKDWIFLDPTAAERWGLAYACALLILQFTAYSLLAVPLVHEISMDLSASQARAKLQSEPLRAPLWKLMYLLWYAVSVMDIQLRQKPTVYFVAFSLLAPLFLSAVLPALRNLTSAVQLTSMLIMGLVGIQIAGADEHHDRERYNAQMQVRSAQHRMDSILSQLVPPLVANELNKRQACQSVNILHQGLSCSHSYRRATIACSDLVGFTALASTRTATEVVEMVSDLFGRFDRLSDVYRICKIETVGDAYIAGQAVRPLTSVYKPISVVVFAVEMIEAVRSWSRERDIPLDCRVGVHTGECVGGVVGVEMKRYHLFGHLLSALELLESTAPTGQVHLSGACQRAVEAQASAEGLCDDALVCAPRKELVLTTSKGDPVSYQDIGGAPTFVVQHCSPELYDPEAESDKVNVSASTSVRTHARSGSASVPLGTRVVSGDRLPPAVEQPDSERPDHA</sequence>
<dbReference type="InterPro" id="IPR029063">
    <property type="entry name" value="SAM-dependent_MTases_sf"/>
</dbReference>
<feature type="transmembrane region" description="Helical" evidence="2">
    <location>
        <begin position="1729"/>
        <end position="1752"/>
    </location>
</feature>
<dbReference type="CDD" id="cd07302">
    <property type="entry name" value="CHD"/>
    <property type="match status" value="2"/>
</dbReference>
<dbReference type="Proteomes" id="UP001189429">
    <property type="component" value="Unassembled WGS sequence"/>
</dbReference>
<feature type="transmembrane region" description="Helical" evidence="2">
    <location>
        <begin position="1690"/>
        <end position="1709"/>
    </location>
</feature>
<feature type="domain" description="Guanylate cyclase" evidence="3">
    <location>
        <begin position="1909"/>
        <end position="2037"/>
    </location>
</feature>
<dbReference type="CDD" id="cd02440">
    <property type="entry name" value="AdoMet_MTases"/>
    <property type="match status" value="1"/>
</dbReference>
<proteinExistence type="predicted"/>
<dbReference type="PANTHER" id="PTHR45655:SF13">
    <property type="entry name" value="SOLUBLE GUANYLATE CYCLASE GCY-32-RELATED"/>
    <property type="match status" value="1"/>
</dbReference>
<feature type="transmembrane region" description="Helical" evidence="2">
    <location>
        <begin position="1826"/>
        <end position="1845"/>
    </location>
</feature>
<feature type="compositionally biased region" description="Polar residues" evidence="1">
    <location>
        <begin position="2117"/>
        <end position="2134"/>
    </location>
</feature>
<reference evidence="4" key="1">
    <citation type="submission" date="2023-10" db="EMBL/GenBank/DDBJ databases">
        <authorList>
            <person name="Chen Y."/>
            <person name="Shah S."/>
            <person name="Dougan E. K."/>
            <person name="Thang M."/>
            <person name="Chan C."/>
        </authorList>
    </citation>
    <scope>NUCLEOTIDE SEQUENCE [LARGE SCALE GENOMIC DNA]</scope>
</reference>
<feature type="transmembrane region" description="Helical" evidence="2">
    <location>
        <begin position="1659"/>
        <end position="1678"/>
    </location>
</feature>
<feature type="region of interest" description="Disordered" evidence="1">
    <location>
        <begin position="2111"/>
        <end position="2163"/>
    </location>
</feature>
<dbReference type="EMBL" id="CAUYUJ010019493">
    <property type="protein sequence ID" value="CAK0891548.1"/>
    <property type="molecule type" value="Genomic_DNA"/>
</dbReference>
<dbReference type="SMART" id="SM00044">
    <property type="entry name" value="CYCc"/>
    <property type="match status" value="2"/>
</dbReference>
<feature type="transmembrane region" description="Helical" evidence="2">
    <location>
        <begin position="1273"/>
        <end position="1292"/>
    </location>
</feature>
<comment type="caution">
    <text evidence="4">The sequence shown here is derived from an EMBL/GenBank/DDBJ whole genome shotgun (WGS) entry which is preliminary data.</text>
</comment>
<dbReference type="Gene3D" id="3.40.50.150">
    <property type="entry name" value="Vaccinia Virus protein VP39"/>
    <property type="match status" value="1"/>
</dbReference>
<gene>
    <name evidence="4" type="ORF">PCOR1329_LOCUS71478</name>
</gene>
<dbReference type="InterPro" id="IPR001054">
    <property type="entry name" value="A/G_cyclase"/>
</dbReference>
<dbReference type="Gene3D" id="3.30.70.1230">
    <property type="entry name" value="Nucleotide cyclase"/>
    <property type="match status" value="2"/>
</dbReference>
<dbReference type="Pfam" id="PF00211">
    <property type="entry name" value="Guanylate_cyc"/>
    <property type="match status" value="2"/>
</dbReference>
<keyword evidence="2" id="KW-1133">Transmembrane helix</keyword>
<feature type="compositionally biased region" description="Basic and acidic residues" evidence="1">
    <location>
        <begin position="1068"/>
        <end position="1077"/>
    </location>
</feature>
<evidence type="ECO:0000313" key="4">
    <source>
        <dbReference type="EMBL" id="CAK0891548.1"/>
    </source>
</evidence>
<keyword evidence="2" id="KW-0812">Transmembrane</keyword>
<dbReference type="PROSITE" id="PS50125">
    <property type="entry name" value="GUANYLATE_CYCLASE_2"/>
    <property type="match status" value="2"/>
</dbReference>
<feature type="transmembrane region" description="Helical" evidence="2">
    <location>
        <begin position="1169"/>
        <end position="1190"/>
    </location>
</feature>
<evidence type="ECO:0000259" key="3">
    <source>
        <dbReference type="PROSITE" id="PS50125"/>
    </source>
</evidence>
<feature type="transmembrane region" description="Helical" evidence="2">
    <location>
        <begin position="1298"/>
        <end position="1320"/>
    </location>
</feature>
<feature type="region of interest" description="Disordered" evidence="1">
    <location>
        <begin position="1065"/>
        <end position="1086"/>
    </location>
</feature>
<accession>A0ABN9WXF2</accession>
<evidence type="ECO:0000256" key="1">
    <source>
        <dbReference type="SAM" id="MobiDB-lite"/>
    </source>
</evidence>
<name>A0ABN9WXF2_9DINO</name>
<dbReference type="PANTHER" id="PTHR45655">
    <property type="entry name" value="GUANYLATE CYCLASE SOLUBLE SUBUNIT BETA-2"/>
    <property type="match status" value="1"/>
</dbReference>
<dbReference type="InterPro" id="IPR029787">
    <property type="entry name" value="Nucleotide_cyclase"/>
</dbReference>
<feature type="compositionally biased region" description="Basic and acidic residues" evidence="1">
    <location>
        <begin position="1040"/>
        <end position="1052"/>
    </location>
</feature>
<feature type="region of interest" description="Disordered" evidence="1">
    <location>
        <begin position="906"/>
        <end position="925"/>
    </location>
</feature>
<organism evidence="4 5">
    <name type="scientific">Prorocentrum cordatum</name>
    <dbReference type="NCBI Taxonomy" id="2364126"/>
    <lineage>
        <taxon>Eukaryota</taxon>
        <taxon>Sar</taxon>
        <taxon>Alveolata</taxon>
        <taxon>Dinophyceae</taxon>
        <taxon>Prorocentrales</taxon>
        <taxon>Prorocentraceae</taxon>
        <taxon>Prorocentrum</taxon>
    </lineage>
</organism>
<feature type="domain" description="Guanylate cyclase" evidence="3">
    <location>
        <begin position="1378"/>
        <end position="1513"/>
    </location>
</feature>
<dbReference type="SUPFAM" id="SSF55073">
    <property type="entry name" value="Nucleotide cyclase"/>
    <property type="match status" value="2"/>
</dbReference>
<keyword evidence="5" id="KW-1185">Reference proteome</keyword>
<feature type="compositionally biased region" description="Basic and acidic residues" evidence="1">
    <location>
        <begin position="1012"/>
        <end position="1024"/>
    </location>
</feature>
<feature type="transmembrane region" description="Helical" evidence="2">
    <location>
        <begin position="1799"/>
        <end position="1820"/>
    </location>
</feature>
<feature type="region of interest" description="Disordered" evidence="1">
    <location>
        <begin position="985"/>
        <end position="1052"/>
    </location>
</feature>
<evidence type="ECO:0000256" key="2">
    <source>
        <dbReference type="SAM" id="Phobius"/>
    </source>
</evidence>
<feature type="transmembrane region" description="Helical" evidence="2">
    <location>
        <begin position="1197"/>
        <end position="1215"/>
    </location>
</feature>
<keyword evidence="2" id="KW-0472">Membrane</keyword>
<feature type="transmembrane region" description="Helical" evidence="2">
    <location>
        <begin position="1248"/>
        <end position="1266"/>
    </location>
</feature>
<dbReference type="SUPFAM" id="SSF53335">
    <property type="entry name" value="S-adenosyl-L-methionine-dependent methyltransferases"/>
    <property type="match status" value="1"/>
</dbReference>